<organism evidence="1 2">
    <name type="scientific">Candidatus Nitrosarchaeum limnium BG20</name>
    <dbReference type="NCBI Taxonomy" id="859192"/>
    <lineage>
        <taxon>Archaea</taxon>
        <taxon>Nitrososphaerota</taxon>
        <taxon>Nitrososphaeria</taxon>
        <taxon>Nitrosopumilales</taxon>
        <taxon>Nitrosopumilaceae</taxon>
        <taxon>Nitrosarchaeum</taxon>
    </lineage>
</organism>
<dbReference type="Proteomes" id="UP000014065">
    <property type="component" value="Unassembled WGS sequence"/>
</dbReference>
<evidence type="ECO:0000313" key="1">
    <source>
        <dbReference type="EMBL" id="EPA05544.1"/>
    </source>
</evidence>
<accession>S2ET78</accession>
<gene>
    <name evidence="1" type="ORF">BG20_I1862</name>
</gene>
<dbReference type="EMBL" id="AHJG01000177">
    <property type="protein sequence ID" value="EPA05544.1"/>
    <property type="molecule type" value="Genomic_DNA"/>
</dbReference>
<sequence length="66" mass="7617">MSFMWGLDRIIWEVINLLDKILEKSEIKYTDCNICNNPLLHCHCSCPYCGKRDDCECVLFDTVTGG</sequence>
<keyword evidence="2" id="KW-1185">Reference proteome</keyword>
<protein>
    <submittedName>
        <fullName evidence="1">Uncharacterized protein</fullName>
    </submittedName>
</protein>
<proteinExistence type="predicted"/>
<dbReference type="AlphaFoldDB" id="S2ET78"/>
<name>S2ET78_9ARCH</name>
<comment type="caution">
    <text evidence="1">The sequence shown here is derived from an EMBL/GenBank/DDBJ whole genome shotgun (WGS) entry which is preliminary data.</text>
</comment>
<evidence type="ECO:0000313" key="2">
    <source>
        <dbReference type="Proteomes" id="UP000014065"/>
    </source>
</evidence>
<reference evidence="1 2" key="1">
    <citation type="journal article" date="2012" name="J. Bacteriol.">
        <title>Genome Sequence of "Candidatus Nitrosoarchaeum limnia" BG20, a Low-Salinity Ammonia-Oxidizing Archaeon from the San Francisco Bay Estuary.</title>
        <authorList>
            <person name="Mosier A.C."/>
            <person name="Allen E.E."/>
            <person name="Kim M."/>
            <person name="Ferriera S."/>
            <person name="Francis C.A."/>
        </authorList>
    </citation>
    <scope>NUCLEOTIDE SEQUENCE [LARGE SCALE GENOMIC DNA]</scope>
    <source>
        <strain evidence="1 2">BG20</strain>
    </source>
</reference>